<evidence type="ECO:0000313" key="3">
    <source>
        <dbReference type="Proteomes" id="UP000774000"/>
    </source>
</evidence>
<dbReference type="AlphaFoldDB" id="A0A938XTM0"/>
<dbReference type="PANTHER" id="PTHR35335:SF1">
    <property type="entry name" value="UPF0716 PROTEIN FXSA"/>
    <property type="match status" value="1"/>
</dbReference>
<dbReference type="GO" id="GO:0016020">
    <property type="term" value="C:membrane"/>
    <property type="evidence" value="ECO:0007669"/>
    <property type="project" value="InterPro"/>
</dbReference>
<dbReference type="Pfam" id="PF04186">
    <property type="entry name" value="FxsA"/>
    <property type="match status" value="1"/>
</dbReference>
<keyword evidence="1" id="KW-0812">Transmembrane</keyword>
<keyword evidence="1" id="KW-0472">Membrane</keyword>
<dbReference type="Proteomes" id="UP000774000">
    <property type="component" value="Unassembled WGS sequence"/>
</dbReference>
<feature type="transmembrane region" description="Helical" evidence="1">
    <location>
        <begin position="28"/>
        <end position="46"/>
    </location>
</feature>
<evidence type="ECO:0000313" key="2">
    <source>
        <dbReference type="EMBL" id="MBM7556669.1"/>
    </source>
</evidence>
<gene>
    <name evidence="2" type="ORF">JOC47_001520</name>
</gene>
<keyword evidence="3" id="KW-1185">Reference proteome</keyword>
<dbReference type="InterPro" id="IPR007313">
    <property type="entry name" value="FxsA"/>
</dbReference>
<accession>A0A938XTM0</accession>
<feature type="transmembrane region" description="Helical" evidence="1">
    <location>
        <begin position="75"/>
        <end position="102"/>
    </location>
</feature>
<sequence>MAKLIILFTIIPLFELWALIHLSNYLGGLFTVLLVACTGLLGAILTKKQSTSVLKKINDSLAQGQIPADKLIDGLLIFIGGIMLITPGILTDIIGFCCVLPFTRPKVKYFTKDKLGKLVETGRVQFFGGSQEDETKNKEVKTGLLYLSYYMCLLCLWVINYI</sequence>
<organism evidence="2 3">
    <name type="scientific">Halanaerobacter jeridensis</name>
    <dbReference type="NCBI Taxonomy" id="706427"/>
    <lineage>
        <taxon>Bacteria</taxon>
        <taxon>Bacillati</taxon>
        <taxon>Bacillota</taxon>
        <taxon>Clostridia</taxon>
        <taxon>Halanaerobiales</taxon>
        <taxon>Halobacteroidaceae</taxon>
        <taxon>Halanaerobacter</taxon>
    </lineage>
</organism>
<proteinExistence type="predicted"/>
<name>A0A938XTM0_9FIRM</name>
<dbReference type="RefSeq" id="WP_204701444.1">
    <property type="nucleotide sequence ID" value="NZ_JAFBDQ010000006.1"/>
</dbReference>
<dbReference type="EMBL" id="JAFBDQ010000006">
    <property type="protein sequence ID" value="MBM7556669.1"/>
    <property type="molecule type" value="Genomic_DNA"/>
</dbReference>
<evidence type="ECO:0000256" key="1">
    <source>
        <dbReference type="SAM" id="Phobius"/>
    </source>
</evidence>
<protein>
    <submittedName>
        <fullName evidence="2">UPF0716 protein FxsA</fullName>
    </submittedName>
</protein>
<feature type="transmembrane region" description="Helical" evidence="1">
    <location>
        <begin position="143"/>
        <end position="161"/>
    </location>
</feature>
<comment type="caution">
    <text evidence="2">The sequence shown here is derived from an EMBL/GenBank/DDBJ whole genome shotgun (WGS) entry which is preliminary data.</text>
</comment>
<dbReference type="PANTHER" id="PTHR35335">
    <property type="entry name" value="UPF0716 PROTEIN FXSA"/>
    <property type="match status" value="1"/>
</dbReference>
<keyword evidence="1" id="KW-1133">Transmembrane helix</keyword>
<dbReference type="NCBIfam" id="NF008528">
    <property type="entry name" value="PRK11463.1-2"/>
    <property type="match status" value="1"/>
</dbReference>
<reference evidence="2" key="1">
    <citation type="submission" date="2021-01" db="EMBL/GenBank/DDBJ databases">
        <title>Genomic Encyclopedia of Type Strains, Phase IV (KMG-IV): sequencing the most valuable type-strain genomes for metagenomic binning, comparative biology and taxonomic classification.</title>
        <authorList>
            <person name="Goeker M."/>
        </authorList>
    </citation>
    <scope>NUCLEOTIDE SEQUENCE</scope>
    <source>
        <strain evidence="2">DSM 23230</strain>
    </source>
</reference>